<evidence type="ECO:0000256" key="4">
    <source>
        <dbReference type="ARBA" id="ARBA00022618"/>
    </source>
</evidence>
<dbReference type="Pfam" id="PF08234">
    <property type="entry name" value="Spindle_Spc25"/>
    <property type="match status" value="1"/>
</dbReference>
<dbReference type="GO" id="GO:0005634">
    <property type="term" value="C:nucleus"/>
    <property type="evidence" value="ECO:0007669"/>
    <property type="project" value="UniProtKB-SubCell"/>
</dbReference>
<sequence>MSAAKIKRNSEELRKIILPALDEDYVKHRQRIYKRIESTFELNEKNWRERQTNLGQVSNALENLKSAVVSTAESLQIIEETTILKKEELQALCSINTIDLSTLPNETKKLADLISYYRDIRTKLEIVRKTHHDRLGMKIEKIGENIKFSFEYIARDRKTEHSVTLALNNEKYQIVSCIPEIPRLQDLEMELNWTLSLGTFLKKVRKEFTKLYV</sequence>
<gene>
    <name evidence="11" type="ORF">BSTOLATCC_MIC49304</name>
</gene>
<evidence type="ECO:0000256" key="9">
    <source>
        <dbReference type="RuleBase" id="RU367150"/>
    </source>
</evidence>
<comment type="function">
    <text evidence="9">Acts as a component of the essential kinetochore-associated NDC80 complex, which is required for chromosome segregation and spindle checkpoint activity.</text>
</comment>
<evidence type="ECO:0000256" key="1">
    <source>
        <dbReference type="ARBA" id="ARBA00004584"/>
    </source>
</evidence>
<keyword evidence="8 9" id="KW-0137">Centromere</keyword>
<dbReference type="PANTHER" id="PTHR14281">
    <property type="entry name" value="KINETOCHORE PROTEIN SPC25-RELATED"/>
    <property type="match status" value="1"/>
</dbReference>
<evidence type="ECO:0000313" key="11">
    <source>
        <dbReference type="EMBL" id="CAG9329681.1"/>
    </source>
</evidence>
<proteinExistence type="inferred from homology"/>
<evidence type="ECO:0000256" key="2">
    <source>
        <dbReference type="ARBA" id="ARBA00006379"/>
    </source>
</evidence>
<dbReference type="EMBL" id="CAJZBQ010000048">
    <property type="protein sequence ID" value="CAG9329681.1"/>
    <property type="molecule type" value="Genomic_DNA"/>
</dbReference>
<keyword evidence="12" id="KW-1185">Reference proteome</keyword>
<accession>A0AAU9JYN0</accession>
<comment type="subcellular location">
    <subcellularLocation>
        <location evidence="1">Chromosome</location>
        <location evidence="1">Centromere</location>
    </subcellularLocation>
    <subcellularLocation>
        <location evidence="9">Nucleus</location>
    </subcellularLocation>
    <subcellularLocation>
        <location evidence="9">Chromosome</location>
        <location evidence="9">Centromere</location>
        <location evidence="9">Kinetochore</location>
    </subcellularLocation>
</comment>
<reference evidence="11" key="1">
    <citation type="submission" date="2021-09" db="EMBL/GenBank/DDBJ databases">
        <authorList>
            <consortium name="AG Swart"/>
            <person name="Singh M."/>
            <person name="Singh A."/>
            <person name="Seah K."/>
            <person name="Emmerich C."/>
        </authorList>
    </citation>
    <scope>NUCLEOTIDE SEQUENCE</scope>
    <source>
        <strain evidence="11">ATCC30299</strain>
    </source>
</reference>
<keyword evidence="7 9" id="KW-0131">Cell cycle</keyword>
<dbReference type="GO" id="GO:0031262">
    <property type="term" value="C:Ndc80 complex"/>
    <property type="evidence" value="ECO:0007669"/>
    <property type="project" value="InterPro"/>
</dbReference>
<evidence type="ECO:0000256" key="6">
    <source>
        <dbReference type="ARBA" id="ARBA00023054"/>
    </source>
</evidence>
<keyword evidence="6" id="KW-0175">Coiled coil</keyword>
<dbReference type="CDD" id="cd23784">
    <property type="entry name" value="RWD_Spc25"/>
    <property type="match status" value="1"/>
</dbReference>
<keyword evidence="5 9" id="KW-0498">Mitosis</keyword>
<dbReference type="PANTHER" id="PTHR14281:SF0">
    <property type="entry name" value="KINETOCHORE PROTEIN SPC25"/>
    <property type="match status" value="1"/>
</dbReference>
<evidence type="ECO:0000256" key="3">
    <source>
        <dbReference type="ARBA" id="ARBA00022454"/>
    </source>
</evidence>
<evidence type="ECO:0000256" key="7">
    <source>
        <dbReference type="ARBA" id="ARBA00023306"/>
    </source>
</evidence>
<evidence type="ECO:0000313" key="12">
    <source>
        <dbReference type="Proteomes" id="UP001162131"/>
    </source>
</evidence>
<name>A0AAU9JYN0_9CILI</name>
<evidence type="ECO:0000256" key="5">
    <source>
        <dbReference type="ARBA" id="ARBA00022776"/>
    </source>
</evidence>
<comment type="caution">
    <text evidence="11">The sequence shown here is derived from an EMBL/GenBank/DDBJ whole genome shotgun (WGS) entry which is preliminary data.</text>
</comment>
<dbReference type="GO" id="GO:0051301">
    <property type="term" value="P:cell division"/>
    <property type="evidence" value="ECO:0007669"/>
    <property type="project" value="UniProtKB-UniRule"/>
</dbReference>
<dbReference type="Proteomes" id="UP001162131">
    <property type="component" value="Unassembled WGS sequence"/>
</dbReference>
<organism evidence="11 12">
    <name type="scientific">Blepharisma stoltei</name>
    <dbReference type="NCBI Taxonomy" id="1481888"/>
    <lineage>
        <taxon>Eukaryota</taxon>
        <taxon>Sar</taxon>
        <taxon>Alveolata</taxon>
        <taxon>Ciliophora</taxon>
        <taxon>Postciliodesmatophora</taxon>
        <taxon>Heterotrichea</taxon>
        <taxon>Heterotrichida</taxon>
        <taxon>Blepharismidae</taxon>
        <taxon>Blepharisma</taxon>
    </lineage>
</organism>
<keyword evidence="9" id="KW-0539">Nucleus</keyword>
<dbReference type="InterPro" id="IPR013255">
    <property type="entry name" value="Spc25_C"/>
</dbReference>
<dbReference type="AlphaFoldDB" id="A0AAU9JYN0"/>
<feature type="domain" description="Chromosome segregation protein Spc25 C-terminal" evidence="10">
    <location>
        <begin position="143"/>
        <end position="208"/>
    </location>
</feature>
<keyword evidence="4 9" id="KW-0132">Cell division</keyword>
<dbReference type="GO" id="GO:0007059">
    <property type="term" value="P:chromosome segregation"/>
    <property type="evidence" value="ECO:0007669"/>
    <property type="project" value="InterPro"/>
</dbReference>
<evidence type="ECO:0000256" key="8">
    <source>
        <dbReference type="ARBA" id="ARBA00023328"/>
    </source>
</evidence>
<protein>
    <recommendedName>
        <fullName evidence="9">Kinetochore protein SPC25</fullName>
    </recommendedName>
</protein>
<keyword evidence="3 9" id="KW-0158">Chromosome</keyword>
<comment type="subunit">
    <text evidence="9">Component of the NDC80 complex.</text>
</comment>
<evidence type="ECO:0000259" key="10">
    <source>
        <dbReference type="Pfam" id="PF08234"/>
    </source>
</evidence>
<dbReference type="Gene3D" id="3.30.457.50">
    <property type="entry name" value="Chromosome segregation protein Spc25"/>
    <property type="match status" value="1"/>
</dbReference>
<comment type="similarity">
    <text evidence="2 9">Belongs to the SPC25 family.</text>
</comment>
<dbReference type="InterPro" id="IPR045143">
    <property type="entry name" value="Spc25"/>
</dbReference>
<keyword evidence="9" id="KW-0995">Kinetochore</keyword>